<dbReference type="EMBL" id="DWWV01000048">
    <property type="protein sequence ID" value="HJC10041.1"/>
    <property type="molecule type" value="Genomic_DNA"/>
</dbReference>
<sequence>MHLIKDENGNVIPHGGEAHQHEHCGSCSDNCQENCSQEVVALLNYMLSHNEHHAQELDQMAENLKKLGMEDAARTIKEGVADFQKGNMRLGLALTLVKEHLKEV</sequence>
<proteinExistence type="predicted"/>
<organism evidence="2 3">
    <name type="scientific">Candidatus Blautia merdigallinarum</name>
    <dbReference type="NCBI Taxonomy" id="2838495"/>
    <lineage>
        <taxon>Bacteria</taxon>
        <taxon>Bacillati</taxon>
        <taxon>Bacillota</taxon>
        <taxon>Clostridia</taxon>
        <taxon>Lachnospirales</taxon>
        <taxon>Lachnospiraceae</taxon>
        <taxon>Blautia</taxon>
    </lineage>
</organism>
<feature type="domain" description="DUF8180" evidence="1">
    <location>
        <begin position="40"/>
        <end position="96"/>
    </location>
</feature>
<name>A0A9D2N345_9FIRM</name>
<comment type="caution">
    <text evidence="2">The sequence shown here is derived from an EMBL/GenBank/DDBJ whole genome shotgun (WGS) entry which is preliminary data.</text>
</comment>
<evidence type="ECO:0000313" key="2">
    <source>
        <dbReference type="EMBL" id="HJC10041.1"/>
    </source>
</evidence>
<dbReference type="Proteomes" id="UP000823893">
    <property type="component" value="Unassembled WGS sequence"/>
</dbReference>
<reference evidence="2" key="2">
    <citation type="submission" date="2021-04" db="EMBL/GenBank/DDBJ databases">
        <authorList>
            <person name="Gilroy R."/>
        </authorList>
    </citation>
    <scope>NUCLEOTIDE SEQUENCE</scope>
    <source>
        <strain evidence="2">ChiSxjej6B18-287</strain>
    </source>
</reference>
<reference evidence="2" key="1">
    <citation type="journal article" date="2021" name="PeerJ">
        <title>Extensive microbial diversity within the chicken gut microbiome revealed by metagenomics and culture.</title>
        <authorList>
            <person name="Gilroy R."/>
            <person name="Ravi A."/>
            <person name="Getino M."/>
            <person name="Pursley I."/>
            <person name="Horton D.L."/>
            <person name="Alikhan N.F."/>
            <person name="Baker D."/>
            <person name="Gharbi K."/>
            <person name="Hall N."/>
            <person name="Watson M."/>
            <person name="Adriaenssens E.M."/>
            <person name="Foster-Nyarko E."/>
            <person name="Jarju S."/>
            <person name="Secka A."/>
            <person name="Antonio M."/>
            <person name="Oren A."/>
            <person name="Chaudhuri R.R."/>
            <person name="La Ragione R."/>
            <person name="Hildebrand F."/>
            <person name="Pallen M.J."/>
        </authorList>
    </citation>
    <scope>NUCLEOTIDE SEQUENCE</scope>
    <source>
        <strain evidence="2">ChiSxjej6B18-287</strain>
    </source>
</reference>
<protein>
    <submittedName>
        <fullName evidence="2">Cobalt transporter</fullName>
    </submittedName>
</protein>
<dbReference type="AlphaFoldDB" id="A0A9D2N345"/>
<evidence type="ECO:0000259" key="1">
    <source>
        <dbReference type="Pfam" id="PF26551"/>
    </source>
</evidence>
<gene>
    <name evidence="2" type="ORF">H9935_04405</name>
</gene>
<dbReference type="Pfam" id="PF26551">
    <property type="entry name" value="DUF8180"/>
    <property type="match status" value="1"/>
</dbReference>
<accession>A0A9D2N345</accession>
<dbReference type="InterPro" id="IPR058493">
    <property type="entry name" value="DUF8180"/>
</dbReference>
<evidence type="ECO:0000313" key="3">
    <source>
        <dbReference type="Proteomes" id="UP000823893"/>
    </source>
</evidence>